<organism evidence="2 3">
    <name type="scientific">Tuber aestivum</name>
    <name type="common">summer truffle</name>
    <dbReference type="NCBI Taxonomy" id="59557"/>
    <lineage>
        <taxon>Eukaryota</taxon>
        <taxon>Fungi</taxon>
        <taxon>Dikarya</taxon>
        <taxon>Ascomycota</taxon>
        <taxon>Pezizomycotina</taxon>
        <taxon>Pezizomycetes</taxon>
        <taxon>Pezizales</taxon>
        <taxon>Tuberaceae</taxon>
        <taxon>Tuber</taxon>
    </lineage>
</organism>
<evidence type="ECO:0000313" key="3">
    <source>
        <dbReference type="Proteomes" id="UP001412239"/>
    </source>
</evidence>
<dbReference type="AlphaFoldDB" id="A0A292PYD9"/>
<protein>
    <submittedName>
        <fullName evidence="2">Uncharacterized protein</fullName>
    </submittedName>
</protein>
<evidence type="ECO:0000256" key="1">
    <source>
        <dbReference type="SAM" id="MobiDB-lite"/>
    </source>
</evidence>
<proteinExistence type="predicted"/>
<sequence length="168" mass="18340">MGDYRYGTSYGSLRVQAPQFQNDHSRPPNRNVNGNRRRYRHLPPLPRKGGMGIAYHDLALTTPQEPHRHSPADILPPPRLSPPTGNGPAAPVGKIQGRGLLRNHVAPVTAQPGYAYPYVARLDCGSVGGRVEVVGWSWGCGLAKIWGCRCKYVFCSLFGEGVKLPVGM</sequence>
<keyword evidence="3" id="KW-1185">Reference proteome</keyword>
<dbReference type="Proteomes" id="UP001412239">
    <property type="component" value="Unassembled WGS sequence"/>
</dbReference>
<name>A0A292PYD9_9PEZI</name>
<evidence type="ECO:0000313" key="2">
    <source>
        <dbReference type="EMBL" id="CUS12164.1"/>
    </source>
</evidence>
<gene>
    <name evidence="2" type="ORF">GSTUAT00003751001</name>
</gene>
<feature type="region of interest" description="Disordered" evidence="1">
    <location>
        <begin position="1"/>
        <end position="46"/>
    </location>
</feature>
<reference evidence="2" key="1">
    <citation type="submission" date="2015-10" db="EMBL/GenBank/DDBJ databases">
        <authorList>
            <person name="Regsiter A."/>
            <person name="william w."/>
        </authorList>
    </citation>
    <scope>NUCLEOTIDE SEQUENCE</scope>
    <source>
        <strain evidence="2">Montdore</strain>
    </source>
</reference>
<accession>A0A292PYD9</accession>
<dbReference type="EMBL" id="LN891001">
    <property type="protein sequence ID" value="CUS12164.1"/>
    <property type="molecule type" value="Genomic_DNA"/>
</dbReference>